<comment type="caution">
    <text evidence="1">The sequence shown here is derived from an EMBL/GenBank/DDBJ whole genome shotgun (WGS) entry which is preliminary data.</text>
</comment>
<evidence type="ECO:0000313" key="1">
    <source>
        <dbReference type="EMBL" id="THU44417.1"/>
    </source>
</evidence>
<dbReference type="EMBL" id="PYDT01000011">
    <property type="protein sequence ID" value="THU44417.1"/>
    <property type="molecule type" value="Genomic_DNA"/>
</dbReference>
<organism evidence="1 2">
    <name type="scientific">Musa balbisiana</name>
    <name type="common">Banana</name>
    <dbReference type="NCBI Taxonomy" id="52838"/>
    <lineage>
        <taxon>Eukaryota</taxon>
        <taxon>Viridiplantae</taxon>
        <taxon>Streptophyta</taxon>
        <taxon>Embryophyta</taxon>
        <taxon>Tracheophyta</taxon>
        <taxon>Spermatophyta</taxon>
        <taxon>Magnoliopsida</taxon>
        <taxon>Liliopsida</taxon>
        <taxon>Zingiberales</taxon>
        <taxon>Musaceae</taxon>
        <taxon>Musa</taxon>
    </lineage>
</organism>
<protein>
    <submittedName>
        <fullName evidence="1">Uncharacterized protein</fullName>
    </submittedName>
</protein>
<evidence type="ECO:0000313" key="2">
    <source>
        <dbReference type="Proteomes" id="UP000317650"/>
    </source>
</evidence>
<name>A0A4S8I8W5_MUSBA</name>
<proteinExistence type="predicted"/>
<accession>A0A4S8I8W5</accession>
<dbReference type="Proteomes" id="UP000317650">
    <property type="component" value="Chromosome 2"/>
</dbReference>
<sequence>METERWKRREFWMLESTVSVVSGRFADGSAPVPAVRISKRTFNDLKPENYFLDHFSSDLKPMIDSLHVS</sequence>
<reference evidence="1 2" key="1">
    <citation type="journal article" date="2019" name="Nat. Plants">
        <title>Genome sequencing of Musa balbisiana reveals subgenome evolution and function divergence in polyploid bananas.</title>
        <authorList>
            <person name="Yao X."/>
        </authorList>
    </citation>
    <scope>NUCLEOTIDE SEQUENCE [LARGE SCALE GENOMIC DNA]</scope>
    <source>
        <strain evidence="2">cv. DH-PKW</strain>
        <tissue evidence="1">Leaves</tissue>
    </source>
</reference>
<keyword evidence="2" id="KW-1185">Reference proteome</keyword>
<gene>
    <name evidence="1" type="ORF">C4D60_Mb02t07160</name>
</gene>
<dbReference type="AlphaFoldDB" id="A0A4S8I8W5"/>